<dbReference type="AlphaFoldDB" id="A0A8H3XC07"/>
<sequence>MNYLIKTKTALKTFFNSISFSRGAYSLIDPNQSQKEGLRYSQSFSAFRHIRLKLCYFFLLAAYCSCSFLSLFFSTVFQLSKPLIGILLSVSPFVGLISSPFWSIIADRYDAHRKIMISCTTCVAFVYLSLPFTGKYFGFGGLFINLVIYSLFDGGVLPLLDNLTMNVLYRKGDSTEFGRQRLFGTISYGILIATIGFLIDRFNSLYVMFFAFGFLMGLFLLVLYSTPERDFKIDHHDELITDNIDLDQIGSTSNETLTQIVDAKNDMVTAPPSFMKAILKLITKPRLLLFLFVFLLTRTVKLSTSTFLYVFLSEDLKADASLMGLSTFVGVTLEVLVFYYGKHILDFTFPEVIIIGGGILTTLRASLYAFFGTSMNPWLSLPIELLQGLEYGLVKPASLEIVLQQSPPKLRGTALGILAATEYLSTALGQIIGGILYGHFGSVKMFLYSSWIGILAIIIYIVGLSMQKKRFYLY</sequence>
<name>A0A8H3XC07_GIGMA</name>
<keyword evidence="5 6" id="KW-0472">Membrane</keyword>
<evidence type="ECO:0000256" key="3">
    <source>
        <dbReference type="ARBA" id="ARBA00022692"/>
    </source>
</evidence>
<evidence type="ECO:0000259" key="7">
    <source>
        <dbReference type="PROSITE" id="PS50850"/>
    </source>
</evidence>
<evidence type="ECO:0000256" key="4">
    <source>
        <dbReference type="ARBA" id="ARBA00022989"/>
    </source>
</evidence>
<dbReference type="PANTHER" id="PTHR16172:SF41">
    <property type="entry name" value="MAJOR FACILITATOR SUPERFAMILY DOMAIN-CONTAINING PROTEIN 6-LIKE"/>
    <property type="match status" value="1"/>
</dbReference>
<accession>A0A8H3XC07</accession>
<proteinExistence type="inferred from homology"/>
<comment type="caution">
    <text evidence="8">The sequence shown here is derived from an EMBL/GenBank/DDBJ whole genome shotgun (WGS) entry which is preliminary data.</text>
</comment>
<feature type="transmembrane region" description="Helical" evidence="6">
    <location>
        <begin position="54"/>
        <end position="77"/>
    </location>
</feature>
<feature type="transmembrane region" description="Helical" evidence="6">
    <location>
        <begin position="115"/>
        <end position="133"/>
    </location>
</feature>
<feature type="transmembrane region" description="Helical" evidence="6">
    <location>
        <begin position="446"/>
        <end position="466"/>
    </location>
</feature>
<dbReference type="Pfam" id="PF12832">
    <property type="entry name" value="MFS_1_like"/>
    <property type="match status" value="1"/>
</dbReference>
<dbReference type="Proteomes" id="UP000439903">
    <property type="component" value="Unassembled WGS sequence"/>
</dbReference>
<dbReference type="InterPro" id="IPR051717">
    <property type="entry name" value="MFS_MFSD6"/>
</dbReference>
<gene>
    <name evidence="8" type="ORF">F8M41_003937</name>
</gene>
<dbReference type="InterPro" id="IPR020846">
    <property type="entry name" value="MFS_dom"/>
</dbReference>
<evidence type="ECO:0000256" key="6">
    <source>
        <dbReference type="SAM" id="Phobius"/>
    </source>
</evidence>
<feature type="transmembrane region" description="Helical" evidence="6">
    <location>
        <begin position="181"/>
        <end position="199"/>
    </location>
</feature>
<dbReference type="GO" id="GO:0022857">
    <property type="term" value="F:transmembrane transporter activity"/>
    <property type="evidence" value="ECO:0007669"/>
    <property type="project" value="InterPro"/>
</dbReference>
<feature type="transmembrane region" description="Helical" evidence="6">
    <location>
        <begin position="352"/>
        <end position="371"/>
    </location>
</feature>
<dbReference type="PROSITE" id="PS50850">
    <property type="entry name" value="MFS"/>
    <property type="match status" value="1"/>
</dbReference>
<comment type="subcellular location">
    <subcellularLocation>
        <location evidence="1">Membrane</location>
        <topology evidence="1">Multi-pass membrane protein</topology>
    </subcellularLocation>
</comment>
<feature type="transmembrane region" description="Helical" evidence="6">
    <location>
        <begin position="287"/>
        <end position="310"/>
    </location>
</feature>
<feature type="transmembrane region" description="Helical" evidence="6">
    <location>
        <begin position="139"/>
        <end position="160"/>
    </location>
</feature>
<keyword evidence="4 6" id="KW-1133">Transmembrane helix</keyword>
<dbReference type="EMBL" id="WTPW01001354">
    <property type="protein sequence ID" value="KAF0441128.1"/>
    <property type="molecule type" value="Genomic_DNA"/>
</dbReference>
<feature type="transmembrane region" description="Helical" evidence="6">
    <location>
        <begin position="83"/>
        <end position="103"/>
    </location>
</feature>
<evidence type="ECO:0000256" key="1">
    <source>
        <dbReference type="ARBA" id="ARBA00004141"/>
    </source>
</evidence>
<feature type="transmembrane region" description="Helical" evidence="6">
    <location>
        <begin position="322"/>
        <end position="340"/>
    </location>
</feature>
<keyword evidence="9" id="KW-1185">Reference proteome</keyword>
<dbReference type="GO" id="GO:0016020">
    <property type="term" value="C:membrane"/>
    <property type="evidence" value="ECO:0007669"/>
    <property type="project" value="UniProtKB-SubCell"/>
</dbReference>
<dbReference type="SUPFAM" id="SSF103473">
    <property type="entry name" value="MFS general substrate transporter"/>
    <property type="match status" value="1"/>
</dbReference>
<dbReference type="PANTHER" id="PTHR16172">
    <property type="entry name" value="MAJOR FACILITATOR SUPERFAMILY DOMAIN-CONTAINING PROTEIN 6-LIKE"/>
    <property type="match status" value="1"/>
</dbReference>
<evidence type="ECO:0000256" key="2">
    <source>
        <dbReference type="ARBA" id="ARBA00005241"/>
    </source>
</evidence>
<feature type="transmembrane region" description="Helical" evidence="6">
    <location>
        <begin position="205"/>
        <end position="224"/>
    </location>
</feature>
<protein>
    <submittedName>
        <fullName evidence="8">MFS general substrate transporter</fullName>
    </submittedName>
</protein>
<dbReference type="Gene3D" id="1.20.1250.20">
    <property type="entry name" value="MFS general substrate transporter like domains"/>
    <property type="match status" value="2"/>
</dbReference>
<dbReference type="InterPro" id="IPR036259">
    <property type="entry name" value="MFS_trans_sf"/>
</dbReference>
<dbReference type="InterPro" id="IPR024989">
    <property type="entry name" value="MFS_assoc_dom"/>
</dbReference>
<evidence type="ECO:0000256" key="5">
    <source>
        <dbReference type="ARBA" id="ARBA00023136"/>
    </source>
</evidence>
<evidence type="ECO:0000313" key="8">
    <source>
        <dbReference type="EMBL" id="KAF0441128.1"/>
    </source>
</evidence>
<feature type="domain" description="Major facilitator superfamily (MFS) profile" evidence="7">
    <location>
        <begin position="287"/>
        <end position="474"/>
    </location>
</feature>
<keyword evidence="3 6" id="KW-0812">Transmembrane</keyword>
<dbReference type="OrthoDB" id="515887at2759"/>
<organism evidence="8 9">
    <name type="scientific">Gigaspora margarita</name>
    <dbReference type="NCBI Taxonomy" id="4874"/>
    <lineage>
        <taxon>Eukaryota</taxon>
        <taxon>Fungi</taxon>
        <taxon>Fungi incertae sedis</taxon>
        <taxon>Mucoromycota</taxon>
        <taxon>Glomeromycotina</taxon>
        <taxon>Glomeromycetes</taxon>
        <taxon>Diversisporales</taxon>
        <taxon>Gigasporaceae</taxon>
        <taxon>Gigaspora</taxon>
    </lineage>
</organism>
<reference evidence="8 9" key="1">
    <citation type="journal article" date="2019" name="Environ. Microbiol.">
        <title>At the nexus of three kingdoms: the genome of the mycorrhizal fungus Gigaspora margarita provides insights into plant, endobacterial and fungal interactions.</title>
        <authorList>
            <person name="Venice F."/>
            <person name="Ghignone S."/>
            <person name="Salvioli di Fossalunga A."/>
            <person name="Amselem J."/>
            <person name="Novero M."/>
            <person name="Xianan X."/>
            <person name="Sedzielewska Toro K."/>
            <person name="Morin E."/>
            <person name="Lipzen A."/>
            <person name="Grigoriev I.V."/>
            <person name="Henrissat B."/>
            <person name="Martin F.M."/>
            <person name="Bonfante P."/>
        </authorList>
    </citation>
    <scope>NUCLEOTIDE SEQUENCE [LARGE SCALE GENOMIC DNA]</scope>
    <source>
        <strain evidence="8 9">BEG34</strain>
    </source>
</reference>
<evidence type="ECO:0000313" key="9">
    <source>
        <dbReference type="Proteomes" id="UP000439903"/>
    </source>
</evidence>
<comment type="similarity">
    <text evidence="2">Belongs to the major facilitator superfamily. MFSD6 family.</text>
</comment>